<organism evidence="1">
    <name type="scientific">Rhizophora mucronata</name>
    <name type="common">Asiatic mangrove</name>
    <dbReference type="NCBI Taxonomy" id="61149"/>
    <lineage>
        <taxon>Eukaryota</taxon>
        <taxon>Viridiplantae</taxon>
        <taxon>Streptophyta</taxon>
        <taxon>Embryophyta</taxon>
        <taxon>Tracheophyta</taxon>
        <taxon>Spermatophyta</taxon>
        <taxon>Magnoliopsida</taxon>
        <taxon>eudicotyledons</taxon>
        <taxon>Gunneridae</taxon>
        <taxon>Pentapetalae</taxon>
        <taxon>rosids</taxon>
        <taxon>fabids</taxon>
        <taxon>Malpighiales</taxon>
        <taxon>Rhizophoraceae</taxon>
        <taxon>Rhizophora</taxon>
    </lineage>
</organism>
<protein>
    <submittedName>
        <fullName evidence="1">Uncharacterized protein</fullName>
    </submittedName>
</protein>
<reference evidence="1" key="1">
    <citation type="submission" date="2018-02" db="EMBL/GenBank/DDBJ databases">
        <title>Rhizophora mucronata_Transcriptome.</title>
        <authorList>
            <person name="Meera S.P."/>
            <person name="Sreeshan A."/>
            <person name="Augustine A."/>
        </authorList>
    </citation>
    <scope>NUCLEOTIDE SEQUENCE</scope>
    <source>
        <tissue evidence="1">Leaf</tissue>
    </source>
</reference>
<accession>A0A2P2JT37</accession>
<dbReference type="AlphaFoldDB" id="A0A2P2JT37"/>
<name>A0A2P2JT37_RHIMU</name>
<evidence type="ECO:0000313" key="1">
    <source>
        <dbReference type="EMBL" id="MBW96629.1"/>
    </source>
</evidence>
<dbReference type="EMBL" id="GGEC01016146">
    <property type="protein sequence ID" value="MBW96629.1"/>
    <property type="molecule type" value="Transcribed_RNA"/>
</dbReference>
<sequence>MFMQRNVIQAYIVTSIHVFECKYGKIQKQRVKEQLYRNCYRCLFFPCKRSMIEIQFWAKLDKKWKQIITNFGPQNQHNWWIFITATYFSFL</sequence>
<proteinExistence type="predicted"/>